<evidence type="ECO:0008006" key="3">
    <source>
        <dbReference type="Google" id="ProtNLM"/>
    </source>
</evidence>
<gene>
    <name evidence="1" type="ORF">H7C18_26695</name>
</gene>
<proteinExistence type="predicted"/>
<evidence type="ECO:0000313" key="2">
    <source>
        <dbReference type="Proteomes" id="UP000564644"/>
    </source>
</evidence>
<dbReference type="RefSeq" id="WP_185132173.1">
    <property type="nucleotide sequence ID" value="NZ_JACJVO010000033.1"/>
</dbReference>
<dbReference type="InterPro" id="IPR029044">
    <property type="entry name" value="Nucleotide-diphossugar_trans"/>
</dbReference>
<protein>
    <recommendedName>
        <fullName evidence="3">Glycosyltransferase 2-like domain-containing protein</fullName>
    </recommendedName>
</protein>
<dbReference type="SUPFAM" id="SSF53448">
    <property type="entry name" value="Nucleotide-diphospho-sugar transferases"/>
    <property type="match status" value="1"/>
</dbReference>
<accession>A0A7X0STB7</accession>
<comment type="caution">
    <text evidence="1">The sequence shown here is derived from an EMBL/GenBank/DDBJ whole genome shotgun (WGS) entry which is preliminary data.</text>
</comment>
<keyword evidence="2" id="KW-1185">Reference proteome</keyword>
<name>A0A7X0STB7_9BACL</name>
<dbReference type="Proteomes" id="UP000564644">
    <property type="component" value="Unassembled WGS sequence"/>
</dbReference>
<dbReference type="AlphaFoldDB" id="A0A7X0STB7"/>
<evidence type="ECO:0000313" key="1">
    <source>
        <dbReference type="EMBL" id="MBB6734520.1"/>
    </source>
</evidence>
<dbReference type="EMBL" id="JACJVO010000033">
    <property type="protein sequence ID" value="MBB6734520.1"/>
    <property type="molecule type" value="Genomic_DNA"/>
</dbReference>
<organism evidence="1 2">
    <name type="scientific">Cohnella zeiphila</name>
    <dbReference type="NCBI Taxonomy" id="2761120"/>
    <lineage>
        <taxon>Bacteria</taxon>
        <taxon>Bacillati</taxon>
        <taxon>Bacillota</taxon>
        <taxon>Bacilli</taxon>
        <taxon>Bacillales</taxon>
        <taxon>Paenibacillaceae</taxon>
        <taxon>Cohnella</taxon>
    </lineage>
</organism>
<dbReference type="Gene3D" id="3.90.550.10">
    <property type="entry name" value="Spore Coat Polysaccharide Biosynthesis Protein SpsA, Chain A"/>
    <property type="match status" value="1"/>
</dbReference>
<reference evidence="1 2" key="1">
    <citation type="submission" date="2020-08" db="EMBL/GenBank/DDBJ databases">
        <title>Cohnella phylogeny.</title>
        <authorList>
            <person name="Dunlap C."/>
        </authorList>
    </citation>
    <scope>NUCLEOTIDE SEQUENCE [LARGE SCALE GENOMIC DNA]</scope>
    <source>
        <strain evidence="1 2">CBP 2801</strain>
    </source>
</reference>
<sequence length="253" mass="29386">MESRIPCVVLFYYNAEIIVSTMEFLLPYSDRLAITVLENKSIHTDSTIKPYLQSLVNDSKIERYVLFDENITMNAYRIAFEHGLIEPSASDYLMLTDGDLIVPHSDFLTEQLNILDRHPELFACGVSLSMHNLPLNNYPDATSWIPGDFHVHPDYVETVTGFHLLLLRAKEFAQYLDYSRQTGNSILDIPMHHYCHHVLGKKWGKTKLSQAVHLTWDVYADSGHPYQEWKSKQDLEALFVHDRYCQFQVYSRP</sequence>